<name>A0A0H2SQC9_9AGAM</name>
<accession>A0A0H2SQC9</accession>
<sequence>MKSSASKKSNVSTSNGQATSSPTLTENKEDAIPKLDKGKMKAHPTELQDDDEKNGSMTLPKTFTVVAGSYEKLLYGLEGSLSYEEGEPSTLKGTLKPLFIFPAHVSGVKSVAGSPSGGKWLASGSTDEIIKVWDLRRRKEIGGLMQHQGSITHLSFPTRSHLVSASEDGTICIFRARDWVLLRTLKGHKGRINSVAIHPSGKVGLSVGKDNALRMWDLMRGKGSASTKLGKEGELVRWSLKGDCFVIQSGKSLDIYTTDMALQRTITHSSRVHDLCFCKRADDGDKEVLLVAGEDKKVVIYDMSGGDETTLPVVGSLVGHQNRVKAVDIITVALPSFTPPTPVSSTTLACTISSDGWIRVFDLAPILSSKADNVIELQAIATYDTKGSRLTCLTVADGELVNNNKSKNGKRKRADEDGDPEDTGDAWVGFDEDVSPKEDD</sequence>
<keyword evidence="1 3" id="KW-0853">WD repeat</keyword>
<gene>
    <name evidence="5" type="ORF">SCHPADRAFT_912707</name>
</gene>
<dbReference type="OrthoDB" id="308449at2759"/>
<dbReference type="PROSITE" id="PS00678">
    <property type="entry name" value="WD_REPEATS_1"/>
    <property type="match status" value="1"/>
</dbReference>
<dbReference type="PROSITE" id="PS50082">
    <property type="entry name" value="WD_REPEATS_2"/>
    <property type="match status" value="2"/>
</dbReference>
<feature type="repeat" description="WD" evidence="3">
    <location>
        <begin position="101"/>
        <end position="143"/>
    </location>
</feature>
<dbReference type="AlphaFoldDB" id="A0A0H2SQC9"/>
<protein>
    <submittedName>
        <fullName evidence="5">WD40 repeat-like protein</fullName>
    </submittedName>
</protein>
<feature type="region of interest" description="Disordered" evidence="4">
    <location>
        <begin position="1"/>
        <end position="56"/>
    </location>
</feature>
<evidence type="ECO:0000313" key="5">
    <source>
        <dbReference type="EMBL" id="KLO19291.1"/>
    </source>
</evidence>
<dbReference type="SUPFAM" id="SSF50978">
    <property type="entry name" value="WD40 repeat-like"/>
    <property type="match status" value="1"/>
</dbReference>
<evidence type="ECO:0000256" key="1">
    <source>
        <dbReference type="ARBA" id="ARBA00022574"/>
    </source>
</evidence>
<dbReference type="PANTHER" id="PTHR44675:SF1">
    <property type="entry name" value="P21-ACTIVATED PROTEIN KINASE-INTERACTING PROTEIN 1"/>
    <property type="match status" value="1"/>
</dbReference>
<dbReference type="InterPro" id="IPR036322">
    <property type="entry name" value="WD40_repeat_dom_sf"/>
</dbReference>
<dbReference type="InterPro" id="IPR019775">
    <property type="entry name" value="WD40_repeat_CS"/>
</dbReference>
<dbReference type="Gene3D" id="2.130.10.10">
    <property type="entry name" value="YVTN repeat-like/Quinoprotein amine dehydrogenase"/>
    <property type="match status" value="2"/>
</dbReference>
<evidence type="ECO:0000313" key="6">
    <source>
        <dbReference type="Proteomes" id="UP000053477"/>
    </source>
</evidence>
<feature type="compositionally biased region" description="Basic and acidic residues" evidence="4">
    <location>
        <begin position="26"/>
        <end position="46"/>
    </location>
</feature>
<dbReference type="PANTHER" id="PTHR44675">
    <property type="entry name" value="PAK1 INTERACTING PROTEIN 1"/>
    <property type="match status" value="1"/>
</dbReference>
<feature type="compositionally biased region" description="Low complexity" evidence="4">
    <location>
        <begin position="1"/>
        <end position="14"/>
    </location>
</feature>
<dbReference type="InParanoid" id="A0A0H2SQC9"/>
<dbReference type="Pfam" id="PF00400">
    <property type="entry name" value="WD40"/>
    <property type="match status" value="3"/>
</dbReference>
<evidence type="ECO:0000256" key="3">
    <source>
        <dbReference type="PROSITE-ProRule" id="PRU00221"/>
    </source>
</evidence>
<reference evidence="5 6" key="1">
    <citation type="submission" date="2015-04" db="EMBL/GenBank/DDBJ databases">
        <title>Complete genome sequence of Schizopora paradoxa KUC8140, a cosmopolitan wood degrader in East Asia.</title>
        <authorList>
            <consortium name="DOE Joint Genome Institute"/>
            <person name="Min B."/>
            <person name="Park H."/>
            <person name="Jang Y."/>
            <person name="Kim J.-J."/>
            <person name="Kim K.H."/>
            <person name="Pangilinan J."/>
            <person name="Lipzen A."/>
            <person name="Riley R."/>
            <person name="Grigoriev I.V."/>
            <person name="Spatafora J.W."/>
            <person name="Choi I.-G."/>
        </authorList>
    </citation>
    <scope>NUCLEOTIDE SEQUENCE [LARGE SCALE GENOMIC DNA]</scope>
    <source>
        <strain evidence="5 6">KUC8140</strain>
    </source>
</reference>
<dbReference type="InterPro" id="IPR051959">
    <property type="entry name" value="PAK1-Kinase_Regulator"/>
</dbReference>
<dbReference type="EMBL" id="KQ085887">
    <property type="protein sequence ID" value="KLO19291.1"/>
    <property type="molecule type" value="Genomic_DNA"/>
</dbReference>
<evidence type="ECO:0000256" key="4">
    <source>
        <dbReference type="SAM" id="MobiDB-lite"/>
    </source>
</evidence>
<organism evidence="5 6">
    <name type="scientific">Schizopora paradoxa</name>
    <dbReference type="NCBI Taxonomy" id="27342"/>
    <lineage>
        <taxon>Eukaryota</taxon>
        <taxon>Fungi</taxon>
        <taxon>Dikarya</taxon>
        <taxon>Basidiomycota</taxon>
        <taxon>Agaricomycotina</taxon>
        <taxon>Agaricomycetes</taxon>
        <taxon>Hymenochaetales</taxon>
        <taxon>Schizoporaceae</taxon>
        <taxon>Schizopora</taxon>
    </lineage>
</organism>
<dbReference type="Proteomes" id="UP000053477">
    <property type="component" value="Unassembled WGS sequence"/>
</dbReference>
<feature type="compositionally biased region" description="Polar residues" evidence="4">
    <location>
        <begin position="15"/>
        <end position="25"/>
    </location>
</feature>
<dbReference type="PROSITE" id="PS50294">
    <property type="entry name" value="WD_REPEATS_REGION"/>
    <property type="match status" value="2"/>
</dbReference>
<feature type="region of interest" description="Disordered" evidence="4">
    <location>
        <begin position="402"/>
        <end position="440"/>
    </location>
</feature>
<feature type="compositionally biased region" description="Acidic residues" evidence="4">
    <location>
        <begin position="416"/>
        <end position="433"/>
    </location>
</feature>
<dbReference type="InterPro" id="IPR001680">
    <property type="entry name" value="WD40_rpt"/>
</dbReference>
<dbReference type="FunCoup" id="A0A0H2SQC9">
    <property type="interactions" value="412"/>
</dbReference>
<dbReference type="STRING" id="27342.A0A0H2SQC9"/>
<dbReference type="InterPro" id="IPR015943">
    <property type="entry name" value="WD40/YVTN_repeat-like_dom_sf"/>
</dbReference>
<keyword evidence="2" id="KW-0677">Repeat</keyword>
<proteinExistence type="predicted"/>
<evidence type="ECO:0000256" key="2">
    <source>
        <dbReference type="ARBA" id="ARBA00022737"/>
    </source>
</evidence>
<dbReference type="SMART" id="SM00320">
    <property type="entry name" value="WD40"/>
    <property type="match status" value="5"/>
</dbReference>
<keyword evidence="6" id="KW-1185">Reference proteome</keyword>
<feature type="repeat" description="WD" evidence="3">
    <location>
        <begin position="185"/>
        <end position="226"/>
    </location>
</feature>